<dbReference type="RefSeq" id="WP_196097255.1">
    <property type="nucleotide sequence ID" value="NZ_CP064939.1"/>
</dbReference>
<sequence length="66" mass="7481">MNMQCLLAPESLAICYSPCKKPGAAAAIRFKNNGFAKRLKRSKNSLDRRENTFTVQQTQLLQYRGC</sequence>
<protein>
    <submittedName>
        <fullName evidence="1">Uncharacterized protein</fullName>
    </submittedName>
</protein>
<dbReference type="EMBL" id="CP064939">
    <property type="protein sequence ID" value="QPH37944.1"/>
    <property type="molecule type" value="Genomic_DNA"/>
</dbReference>
<dbReference type="KEGG" id="pex:IZT61_12595"/>
<organism evidence="1 2">
    <name type="scientific">Pedobacter endophyticus</name>
    <dbReference type="NCBI Taxonomy" id="2789740"/>
    <lineage>
        <taxon>Bacteria</taxon>
        <taxon>Pseudomonadati</taxon>
        <taxon>Bacteroidota</taxon>
        <taxon>Sphingobacteriia</taxon>
        <taxon>Sphingobacteriales</taxon>
        <taxon>Sphingobacteriaceae</taxon>
        <taxon>Pedobacter</taxon>
    </lineage>
</organism>
<keyword evidence="2" id="KW-1185">Reference proteome</keyword>
<name>A0A7U3Q3M3_9SPHI</name>
<evidence type="ECO:0000313" key="2">
    <source>
        <dbReference type="Proteomes" id="UP000594759"/>
    </source>
</evidence>
<accession>A0A7U3Q3M3</accession>
<dbReference type="AlphaFoldDB" id="A0A7U3Q3M3"/>
<proteinExistence type="predicted"/>
<gene>
    <name evidence="1" type="ORF">IZT61_12595</name>
</gene>
<evidence type="ECO:0000313" key="1">
    <source>
        <dbReference type="EMBL" id="QPH37944.1"/>
    </source>
</evidence>
<reference evidence="1 2" key="1">
    <citation type="submission" date="2020-11" db="EMBL/GenBank/DDBJ databases">
        <title>Pedobacter endophytica, an endophytic bacteria isolated form Carex pumila.</title>
        <authorList>
            <person name="Peng Y."/>
            <person name="Jiang L."/>
            <person name="Lee J."/>
        </authorList>
    </citation>
    <scope>NUCLEOTIDE SEQUENCE [LARGE SCALE GENOMIC DNA]</scope>
    <source>
        <strain evidence="1 2">JBR3-12</strain>
    </source>
</reference>
<dbReference type="Proteomes" id="UP000594759">
    <property type="component" value="Chromosome"/>
</dbReference>